<protein>
    <submittedName>
        <fullName evidence="3">Membrane-associated phospholipid phosphatase</fullName>
    </submittedName>
</protein>
<accession>A0A2Z5Y149</accession>
<feature type="transmembrane region" description="Helical" evidence="1">
    <location>
        <begin position="190"/>
        <end position="211"/>
    </location>
</feature>
<dbReference type="AlphaFoldDB" id="A0A2Z5Y149"/>
<evidence type="ECO:0000313" key="4">
    <source>
        <dbReference type="Proteomes" id="UP000269226"/>
    </source>
</evidence>
<gene>
    <name evidence="3" type="ORF">DAT561_0393</name>
</gene>
<feature type="domain" description="Phosphatidic acid phosphatase type 2/haloperoxidase" evidence="2">
    <location>
        <begin position="92"/>
        <end position="205"/>
    </location>
</feature>
<name>A0A2Z5Y149_9ENTE</name>
<dbReference type="CDD" id="cd03392">
    <property type="entry name" value="PAP2_like_2"/>
    <property type="match status" value="1"/>
</dbReference>
<dbReference type="Pfam" id="PF01569">
    <property type="entry name" value="PAP2"/>
    <property type="match status" value="1"/>
</dbReference>
<organism evidence="3 4">
    <name type="scientific">Melissococcus plutonius</name>
    <dbReference type="NCBI Taxonomy" id="33970"/>
    <lineage>
        <taxon>Bacteria</taxon>
        <taxon>Bacillati</taxon>
        <taxon>Bacillota</taxon>
        <taxon>Bacilli</taxon>
        <taxon>Lactobacillales</taxon>
        <taxon>Enterococcaceae</taxon>
        <taxon>Melissococcus</taxon>
    </lineage>
</organism>
<dbReference type="Gene3D" id="1.20.144.10">
    <property type="entry name" value="Phosphatidic acid phosphatase type 2/haloperoxidase"/>
    <property type="match status" value="2"/>
</dbReference>
<dbReference type="Proteomes" id="UP000269226">
    <property type="component" value="Chromosome"/>
</dbReference>
<evidence type="ECO:0000313" key="3">
    <source>
        <dbReference type="EMBL" id="BBC60530.1"/>
    </source>
</evidence>
<feature type="transmembrane region" description="Helical" evidence="1">
    <location>
        <begin position="66"/>
        <end position="86"/>
    </location>
</feature>
<feature type="transmembrane region" description="Helical" evidence="1">
    <location>
        <begin position="134"/>
        <end position="154"/>
    </location>
</feature>
<evidence type="ECO:0000259" key="2">
    <source>
        <dbReference type="SMART" id="SM00014"/>
    </source>
</evidence>
<feature type="transmembrane region" description="Helical" evidence="1">
    <location>
        <begin position="12"/>
        <end position="33"/>
    </location>
</feature>
<dbReference type="GeneID" id="57042954"/>
<dbReference type="PANTHER" id="PTHR14969:SF13">
    <property type="entry name" value="AT30094P"/>
    <property type="match status" value="1"/>
</dbReference>
<keyword evidence="1" id="KW-0812">Transmembrane</keyword>
<proteinExistence type="predicted"/>
<dbReference type="RefSeq" id="WP_015694597.1">
    <property type="nucleotide sequence ID" value="NZ_AP018492.1"/>
</dbReference>
<dbReference type="SMART" id="SM00014">
    <property type="entry name" value="acidPPc"/>
    <property type="match status" value="1"/>
</dbReference>
<sequence length="224" mass="25554">MKHRKQKNSTHFYLLLGSFFLCLFIFLSAIVYFSPESLSGFDSTLTSWSRIFYPHLNTFFKWYTKLANSSVFGVLAIVFAIILAKFKYYAEALWLLINTALIAGAVNTLIKLFISRERPALNHLVTSHNSSYPSGHSIGSILLYGTLVVLMPLFIKNKKVCRLVQYIISIGIFLIGVSRVYTGVHFPSDILGGFLLGLAWLFLSYPVYLNYRFSLPFKQKRKHG</sequence>
<feature type="transmembrane region" description="Helical" evidence="1">
    <location>
        <begin position="93"/>
        <end position="114"/>
    </location>
</feature>
<feature type="transmembrane region" description="Helical" evidence="1">
    <location>
        <begin position="166"/>
        <end position="184"/>
    </location>
</feature>
<dbReference type="InterPro" id="IPR000326">
    <property type="entry name" value="PAP2/HPO"/>
</dbReference>
<dbReference type="PANTHER" id="PTHR14969">
    <property type="entry name" value="SPHINGOSINE-1-PHOSPHATE PHOSPHOHYDROLASE"/>
    <property type="match status" value="1"/>
</dbReference>
<dbReference type="InterPro" id="IPR036938">
    <property type="entry name" value="PAP2/HPO_sf"/>
</dbReference>
<dbReference type="EMBL" id="AP018492">
    <property type="protein sequence ID" value="BBC60530.1"/>
    <property type="molecule type" value="Genomic_DNA"/>
</dbReference>
<keyword evidence="1" id="KW-1133">Transmembrane helix</keyword>
<reference evidence="3 4" key="1">
    <citation type="submission" date="2018-01" db="EMBL/GenBank/DDBJ databases">
        <title>Whole genome sequence of Melissococcus plutonius DAT561.</title>
        <authorList>
            <person name="Okumura K."/>
            <person name="Takamatsu D."/>
            <person name="Okura M."/>
        </authorList>
    </citation>
    <scope>NUCLEOTIDE SEQUENCE [LARGE SCALE GENOMIC DNA]</scope>
    <source>
        <strain evidence="3 4">DAT561</strain>
    </source>
</reference>
<keyword evidence="1" id="KW-0472">Membrane</keyword>
<dbReference type="SUPFAM" id="SSF48317">
    <property type="entry name" value="Acid phosphatase/Vanadium-dependent haloperoxidase"/>
    <property type="match status" value="1"/>
</dbReference>
<evidence type="ECO:0000256" key="1">
    <source>
        <dbReference type="SAM" id="Phobius"/>
    </source>
</evidence>